<sequence>MHNNGKVPFGDLGAYIEKNYRNKSLFTTIRHYLSYQRNAETAQLKDILQYIEYLRKQDLNPKTVRNHLFAVKIYYNYLQETGRRKTHPCKKLQLKDQLNTSVATEKLYTSEELEQFYQNYKSREKELQTRNKVIISLLVYQALQVTEITKLQLQDIDLEKGEIIINKEKLNSKKSWGNSRILPLKANQILLFYQYLKWRETLLENLNKESETFILTKQGNTLNPHLISNLINEEKGQRFLPLKIRQSVIANLLKEKNDLRLVQVFTGHKKSSTTERYRLTELEELQNAVNNFHPIQ</sequence>
<evidence type="ECO:0000313" key="9">
    <source>
        <dbReference type="Proteomes" id="UP000831460"/>
    </source>
</evidence>
<evidence type="ECO:0000256" key="1">
    <source>
        <dbReference type="ARBA" id="ARBA00022908"/>
    </source>
</evidence>
<dbReference type="SUPFAM" id="SSF56349">
    <property type="entry name" value="DNA breaking-rejoining enzymes"/>
    <property type="match status" value="1"/>
</dbReference>
<keyword evidence="9" id="KW-1185">Reference proteome</keyword>
<evidence type="ECO:0000313" key="8">
    <source>
        <dbReference type="EMBL" id="UOE39877.1"/>
    </source>
</evidence>
<keyword evidence="3" id="KW-0233">DNA recombination</keyword>
<evidence type="ECO:0000256" key="3">
    <source>
        <dbReference type="ARBA" id="ARBA00023172"/>
    </source>
</evidence>
<dbReference type="InterPro" id="IPR010998">
    <property type="entry name" value="Integrase_recombinase_N"/>
</dbReference>
<accession>A0ABY4BL97</accession>
<dbReference type="InterPro" id="IPR013762">
    <property type="entry name" value="Integrase-like_cat_sf"/>
</dbReference>
<feature type="domain" description="Core-binding (CB)" evidence="6">
    <location>
        <begin position="10"/>
        <end position="79"/>
    </location>
</feature>
<keyword evidence="1" id="KW-0229">DNA integration</keyword>
<feature type="domain" description="Tyr recombinase" evidence="5">
    <location>
        <begin position="103"/>
        <end position="290"/>
    </location>
</feature>
<dbReference type="Proteomes" id="UP000831460">
    <property type="component" value="Chromosome"/>
</dbReference>
<dbReference type="PROSITE" id="PS51898">
    <property type="entry name" value="TYR_RECOMBINASE"/>
    <property type="match status" value="1"/>
</dbReference>
<name>A0ABY4BL97_9FLAO</name>
<dbReference type="InterPro" id="IPR011010">
    <property type="entry name" value="DNA_brk_join_enz"/>
</dbReference>
<evidence type="ECO:0000259" key="5">
    <source>
        <dbReference type="PROSITE" id="PS51898"/>
    </source>
</evidence>
<reference evidence="7 9" key="1">
    <citation type="submission" date="2022-03" db="EMBL/GenBank/DDBJ databases">
        <title>Chryseobacterium sp. isolated from particulate matters in swine house.</title>
        <authorList>
            <person name="Won M."/>
            <person name="Kim S.-J."/>
            <person name="Kwon S.-W."/>
        </authorList>
    </citation>
    <scope>NUCLEOTIDE SEQUENCE [LARGE SCALE GENOMIC DNA]</scope>
    <source>
        <strain evidence="7 9">SC2-2</strain>
    </source>
</reference>
<proteinExistence type="predicted"/>
<gene>
    <name evidence="7" type="ORF">MTP09_08010</name>
    <name evidence="8" type="ORF">MTP09_08045</name>
</gene>
<protein>
    <submittedName>
        <fullName evidence="7">Site-specific integrase</fullName>
    </submittedName>
</protein>
<organism evidence="7 9">
    <name type="scientific">Chryseobacterium suipulveris</name>
    <dbReference type="NCBI Taxonomy" id="2929800"/>
    <lineage>
        <taxon>Bacteria</taxon>
        <taxon>Pseudomonadati</taxon>
        <taxon>Bacteroidota</taxon>
        <taxon>Flavobacteriia</taxon>
        <taxon>Flavobacteriales</taxon>
        <taxon>Weeksellaceae</taxon>
        <taxon>Chryseobacterium group</taxon>
        <taxon>Chryseobacterium</taxon>
    </lineage>
</organism>
<dbReference type="PANTHER" id="PTHR30349">
    <property type="entry name" value="PHAGE INTEGRASE-RELATED"/>
    <property type="match status" value="1"/>
</dbReference>
<dbReference type="Pfam" id="PF00589">
    <property type="entry name" value="Phage_integrase"/>
    <property type="match status" value="1"/>
</dbReference>
<evidence type="ECO:0000256" key="4">
    <source>
        <dbReference type="PROSITE-ProRule" id="PRU01248"/>
    </source>
</evidence>
<dbReference type="EMBL" id="CP094532">
    <property type="protein sequence ID" value="UOE39870.1"/>
    <property type="molecule type" value="Genomic_DNA"/>
</dbReference>
<evidence type="ECO:0000256" key="2">
    <source>
        <dbReference type="ARBA" id="ARBA00023125"/>
    </source>
</evidence>
<dbReference type="PROSITE" id="PS51900">
    <property type="entry name" value="CB"/>
    <property type="match status" value="1"/>
</dbReference>
<dbReference type="InterPro" id="IPR002104">
    <property type="entry name" value="Integrase_catalytic"/>
</dbReference>
<evidence type="ECO:0000259" key="6">
    <source>
        <dbReference type="PROSITE" id="PS51900"/>
    </source>
</evidence>
<dbReference type="RefSeq" id="WP_243547737.1">
    <property type="nucleotide sequence ID" value="NZ_CP094532.1"/>
</dbReference>
<dbReference type="CDD" id="cd00397">
    <property type="entry name" value="DNA_BRE_C"/>
    <property type="match status" value="1"/>
</dbReference>
<keyword evidence="2 4" id="KW-0238">DNA-binding</keyword>
<evidence type="ECO:0000313" key="7">
    <source>
        <dbReference type="EMBL" id="UOE39870.1"/>
    </source>
</evidence>
<dbReference type="InterPro" id="IPR050090">
    <property type="entry name" value="Tyrosine_recombinase_XerCD"/>
</dbReference>
<dbReference type="InterPro" id="IPR044068">
    <property type="entry name" value="CB"/>
</dbReference>
<dbReference type="EMBL" id="CP094532">
    <property type="protein sequence ID" value="UOE39877.1"/>
    <property type="molecule type" value="Genomic_DNA"/>
</dbReference>
<dbReference type="Gene3D" id="1.10.443.10">
    <property type="entry name" value="Intergrase catalytic core"/>
    <property type="match status" value="1"/>
</dbReference>
<dbReference type="Gene3D" id="1.10.150.130">
    <property type="match status" value="1"/>
</dbReference>